<reference evidence="2" key="2">
    <citation type="journal article" date="2018" name="Plant J.">
        <title>The Physcomitrella patens chromosome-scale assembly reveals moss genome structure and evolution.</title>
        <authorList>
            <person name="Lang D."/>
            <person name="Ullrich K.K."/>
            <person name="Murat F."/>
            <person name="Fuchs J."/>
            <person name="Jenkins J."/>
            <person name="Haas F.B."/>
            <person name="Piednoel M."/>
            <person name="Gundlach H."/>
            <person name="Van Bel M."/>
            <person name="Meyberg R."/>
            <person name="Vives C."/>
            <person name="Morata J."/>
            <person name="Symeonidi A."/>
            <person name="Hiss M."/>
            <person name="Muchero W."/>
            <person name="Kamisugi Y."/>
            <person name="Saleh O."/>
            <person name="Blanc G."/>
            <person name="Decker E.L."/>
            <person name="van Gessel N."/>
            <person name="Grimwood J."/>
            <person name="Hayes R.D."/>
            <person name="Graham S.W."/>
            <person name="Gunter L.E."/>
            <person name="McDaniel S.F."/>
            <person name="Hoernstein S.N.W."/>
            <person name="Larsson A."/>
            <person name="Li F.W."/>
            <person name="Perroud P.F."/>
            <person name="Phillips J."/>
            <person name="Ranjan P."/>
            <person name="Rokshar D.S."/>
            <person name="Rothfels C.J."/>
            <person name="Schneider L."/>
            <person name="Shu S."/>
            <person name="Stevenson D.W."/>
            <person name="Thummler F."/>
            <person name="Tillich M."/>
            <person name="Villarreal Aguilar J.C."/>
            <person name="Widiez T."/>
            <person name="Wong G.K."/>
            <person name="Wymore A."/>
            <person name="Zhang Y."/>
            <person name="Zimmer A.D."/>
            <person name="Quatrano R.S."/>
            <person name="Mayer K.F.X."/>
            <person name="Goodstein D."/>
            <person name="Casacuberta J.M."/>
            <person name="Vandepoele K."/>
            <person name="Reski R."/>
            <person name="Cuming A.C."/>
            <person name="Tuskan G.A."/>
            <person name="Maumus F."/>
            <person name="Salse J."/>
            <person name="Schmutz J."/>
            <person name="Rensing S.A."/>
        </authorList>
    </citation>
    <scope>NUCLEOTIDE SEQUENCE [LARGE SCALE GENOMIC DNA]</scope>
</reference>
<feature type="compositionally biased region" description="Low complexity" evidence="1">
    <location>
        <begin position="97"/>
        <end position="106"/>
    </location>
</feature>
<name>A0A2K1I9M4_PHYPA</name>
<feature type="compositionally biased region" description="Polar residues" evidence="1">
    <location>
        <begin position="107"/>
        <end position="120"/>
    </location>
</feature>
<feature type="region of interest" description="Disordered" evidence="1">
    <location>
        <begin position="26"/>
        <end position="48"/>
    </location>
</feature>
<comment type="caution">
    <text evidence="2">The sequence shown here is derived from an EMBL/GenBank/DDBJ whole genome shotgun (WGS) entry which is preliminary data.</text>
</comment>
<reference evidence="2" key="1">
    <citation type="journal article" date="2008" name="Science">
        <title>The Physcomitrella genome reveals evolutionary insights into the conquest of land by plants.</title>
        <authorList>
            <person name="Rensing S."/>
            <person name="Lang D."/>
            <person name="Zimmer A."/>
            <person name="Terry A."/>
            <person name="Salamov A."/>
            <person name="Shapiro H."/>
            <person name="Nishiyama T."/>
            <person name="Perroud P.-F."/>
            <person name="Lindquist E."/>
            <person name="Kamisugi Y."/>
            <person name="Tanahashi T."/>
            <person name="Sakakibara K."/>
            <person name="Fujita T."/>
            <person name="Oishi K."/>
            <person name="Shin-I T."/>
            <person name="Kuroki Y."/>
            <person name="Toyoda A."/>
            <person name="Suzuki Y."/>
            <person name="Hashimoto A."/>
            <person name="Yamaguchi K."/>
            <person name="Sugano A."/>
            <person name="Kohara Y."/>
            <person name="Fujiyama A."/>
            <person name="Anterola A."/>
            <person name="Aoki S."/>
            <person name="Ashton N."/>
            <person name="Barbazuk W.B."/>
            <person name="Barker E."/>
            <person name="Bennetzen J."/>
            <person name="Bezanilla M."/>
            <person name="Blankenship R."/>
            <person name="Cho S.H."/>
            <person name="Dutcher S."/>
            <person name="Estelle M."/>
            <person name="Fawcett J.A."/>
            <person name="Gundlach H."/>
            <person name="Hanada K."/>
            <person name="Heyl A."/>
            <person name="Hicks K.A."/>
            <person name="Hugh J."/>
            <person name="Lohr M."/>
            <person name="Mayer K."/>
            <person name="Melkozernov A."/>
            <person name="Murata T."/>
            <person name="Nelson D."/>
            <person name="Pils B."/>
            <person name="Prigge M."/>
            <person name="Reiss B."/>
            <person name="Renner T."/>
            <person name="Rombauts S."/>
            <person name="Rushton P."/>
            <person name="Sanderfoot A."/>
            <person name="Schween G."/>
            <person name="Shiu S.-H."/>
            <person name="Stueber K."/>
            <person name="Theodoulou F.L."/>
            <person name="Tu H."/>
            <person name="Van de Peer Y."/>
            <person name="Verrier P.J."/>
            <person name="Waters E."/>
            <person name="Wood A."/>
            <person name="Yang L."/>
            <person name="Cove D."/>
            <person name="Cuming A."/>
            <person name="Hasebe M."/>
            <person name="Lucas S."/>
            <person name="Mishler D.B."/>
            <person name="Reski R."/>
            <person name="Grigoriev I."/>
            <person name="Quatrano R.S."/>
            <person name="Boore J.L."/>
        </authorList>
    </citation>
    <scope>NUCLEOTIDE SEQUENCE [LARGE SCALE GENOMIC DNA]</scope>
</reference>
<dbReference type="EMBL" id="ABEU02000272">
    <property type="protein sequence ID" value="PNR25977.1"/>
    <property type="molecule type" value="Genomic_DNA"/>
</dbReference>
<organism evidence="2">
    <name type="scientific">Physcomitrium patens</name>
    <name type="common">Spreading-leaved earth moss</name>
    <name type="synonym">Physcomitrella patens</name>
    <dbReference type="NCBI Taxonomy" id="3218"/>
    <lineage>
        <taxon>Eukaryota</taxon>
        <taxon>Viridiplantae</taxon>
        <taxon>Streptophyta</taxon>
        <taxon>Embryophyta</taxon>
        <taxon>Bryophyta</taxon>
        <taxon>Bryophytina</taxon>
        <taxon>Bryopsida</taxon>
        <taxon>Funariidae</taxon>
        <taxon>Funariales</taxon>
        <taxon>Funariaceae</taxon>
        <taxon>Physcomitrium</taxon>
    </lineage>
</organism>
<protein>
    <submittedName>
        <fullName evidence="2">Uncharacterized protein</fullName>
    </submittedName>
</protein>
<dbReference type="InParanoid" id="A0A2K1I9M4"/>
<evidence type="ECO:0000313" key="2">
    <source>
        <dbReference type="EMBL" id="PNR25977.1"/>
    </source>
</evidence>
<feature type="region of interest" description="Disordered" evidence="1">
    <location>
        <begin position="184"/>
        <end position="203"/>
    </location>
</feature>
<evidence type="ECO:0000256" key="1">
    <source>
        <dbReference type="SAM" id="MobiDB-lite"/>
    </source>
</evidence>
<gene>
    <name evidence="2" type="ORF">PHYPA_031250</name>
</gene>
<feature type="region of interest" description="Disordered" evidence="1">
    <location>
        <begin position="61"/>
        <end position="83"/>
    </location>
</feature>
<dbReference type="PaxDb" id="3218-PP1S18_268V6.2"/>
<feature type="region of interest" description="Disordered" evidence="1">
    <location>
        <begin position="97"/>
        <end position="120"/>
    </location>
</feature>
<feature type="compositionally biased region" description="Polar residues" evidence="1">
    <location>
        <begin position="61"/>
        <end position="77"/>
    </location>
</feature>
<dbReference type="AlphaFoldDB" id="A0A2K1I9M4"/>
<sequence length="222" mass="24826">MHRHIPHIPTERLPINLPPTRTHLIDPTTHSPYNNDHNTHGGPSFTSTDISQQIPIANDFSPFTDSSRSPNAGWNHNSAPRRASLSAAAKARCVPATLSPTPSLSSIAQIHPSSPQSRDYSSIDTIHEAGKQRNHILHHRSRKTTLPGFQDTWQPDTLQRSNGRTLLCNAGQIWVHLYPTTSPEQDVDQLNPNPEPAEDDNEVRGGIPMIRREVGDVYERYR</sequence>
<proteinExistence type="predicted"/>
<accession>A0A2K1I9M4</accession>